<name>A0A965ZIP6_9SPHI</name>
<dbReference type="Proteomes" id="UP000638732">
    <property type="component" value="Unassembled WGS sequence"/>
</dbReference>
<keyword evidence="3" id="KW-1185">Reference proteome</keyword>
<sequence length="92" mass="10535">MKALSILMIALLFVYLGMGSNAVYNIYKLYYNNDLIPQKVTNHIMLPYLLFDVFCLALIVFAIIKFAKQKYQISLYYSCTALVGGVIFFALM</sequence>
<keyword evidence="1" id="KW-0812">Transmembrane</keyword>
<dbReference type="RefSeq" id="WP_166587815.1">
    <property type="nucleotide sequence ID" value="NZ_WWEO01000045.1"/>
</dbReference>
<keyword evidence="1" id="KW-0472">Membrane</keyword>
<evidence type="ECO:0000313" key="3">
    <source>
        <dbReference type="Proteomes" id="UP000638732"/>
    </source>
</evidence>
<gene>
    <name evidence="2" type="ORF">GSY63_20920</name>
</gene>
<accession>A0A965ZIP6</accession>
<proteinExistence type="predicted"/>
<dbReference type="AlphaFoldDB" id="A0A965ZIP6"/>
<reference evidence="2" key="2">
    <citation type="submission" date="2020-10" db="EMBL/GenBank/DDBJ databases">
        <title>Mucilaginibacter sp. nov., isolated from soil.</title>
        <authorList>
            <person name="Jeon C.O."/>
        </authorList>
    </citation>
    <scope>NUCLEOTIDE SEQUENCE</scope>
    <source>
        <strain evidence="2">R11</strain>
    </source>
</reference>
<evidence type="ECO:0000256" key="1">
    <source>
        <dbReference type="SAM" id="Phobius"/>
    </source>
</evidence>
<dbReference type="EMBL" id="WWEO01000045">
    <property type="protein sequence ID" value="NCD71839.1"/>
    <property type="molecule type" value="Genomic_DNA"/>
</dbReference>
<feature type="transmembrane region" description="Helical" evidence="1">
    <location>
        <begin position="46"/>
        <end position="67"/>
    </location>
</feature>
<reference evidence="2" key="1">
    <citation type="submission" date="2020-01" db="EMBL/GenBank/DDBJ databases">
        <authorList>
            <person name="Seo Y.L."/>
        </authorList>
    </citation>
    <scope>NUCLEOTIDE SEQUENCE</scope>
    <source>
        <strain evidence="2">R11</strain>
    </source>
</reference>
<organism evidence="2 3">
    <name type="scientific">Mucilaginibacter agri</name>
    <dbReference type="NCBI Taxonomy" id="2695265"/>
    <lineage>
        <taxon>Bacteria</taxon>
        <taxon>Pseudomonadati</taxon>
        <taxon>Bacteroidota</taxon>
        <taxon>Sphingobacteriia</taxon>
        <taxon>Sphingobacteriales</taxon>
        <taxon>Sphingobacteriaceae</taxon>
        <taxon>Mucilaginibacter</taxon>
    </lineage>
</organism>
<feature type="transmembrane region" description="Helical" evidence="1">
    <location>
        <begin position="74"/>
        <end position="91"/>
    </location>
</feature>
<protein>
    <submittedName>
        <fullName evidence="2">Uncharacterized protein</fullName>
    </submittedName>
</protein>
<keyword evidence="1" id="KW-1133">Transmembrane helix</keyword>
<comment type="caution">
    <text evidence="2">The sequence shown here is derived from an EMBL/GenBank/DDBJ whole genome shotgun (WGS) entry which is preliminary data.</text>
</comment>
<evidence type="ECO:0000313" key="2">
    <source>
        <dbReference type="EMBL" id="NCD71839.1"/>
    </source>
</evidence>